<protein>
    <submittedName>
        <fullName evidence="1">Uncharacterized protein</fullName>
    </submittedName>
</protein>
<evidence type="ECO:0000313" key="1">
    <source>
        <dbReference type="EMBL" id="MER2250680.1"/>
    </source>
</evidence>
<evidence type="ECO:0000313" key="2">
    <source>
        <dbReference type="Proteomes" id="UP001480955"/>
    </source>
</evidence>
<reference evidence="1 2" key="1">
    <citation type="submission" date="2024-06" db="EMBL/GenBank/DDBJ databases">
        <authorList>
            <person name="Campbell A.G."/>
        </authorList>
    </citation>
    <scope>NUCLEOTIDE SEQUENCE [LARGE SCALE GENOMIC DNA]</scope>
    <source>
        <strain evidence="1 2">EM12</strain>
    </source>
</reference>
<organism evidence="1 2">
    <name type="scientific">Methylorubrum podarium</name>
    <dbReference type="NCBI Taxonomy" id="200476"/>
    <lineage>
        <taxon>Bacteria</taxon>
        <taxon>Pseudomonadati</taxon>
        <taxon>Pseudomonadota</taxon>
        <taxon>Alphaproteobacteria</taxon>
        <taxon>Hyphomicrobiales</taxon>
        <taxon>Methylobacteriaceae</taxon>
        <taxon>Methylorubrum</taxon>
    </lineage>
</organism>
<comment type="caution">
    <text evidence="1">The sequence shown here is derived from an EMBL/GenBank/DDBJ whole genome shotgun (WGS) entry which is preliminary data.</text>
</comment>
<dbReference type="Proteomes" id="UP001480955">
    <property type="component" value="Unassembled WGS sequence"/>
</dbReference>
<dbReference type="RefSeq" id="WP_350394868.1">
    <property type="nucleotide sequence ID" value="NZ_JBELQE010000070.1"/>
</dbReference>
<sequence>MAQVPSEALLLSCEEAQVISGQVIGPASVDQANDTTQPAHQWIRAAASGVAHHALRLKLFRKDQSSSTGNCASIRSPKLGPSYETVYSTLAVMASLPEGDELAITAAAESDARSFVMLLALYDVPPPKLMSHSGDTVVFGWRGNELQQFLTLEEGRATLLRVFTKPRRKMTCEFDRSDDEQMAFLIKTLGGKQWKASAT</sequence>
<gene>
    <name evidence="1" type="ORF">ABS772_12235</name>
</gene>
<dbReference type="EMBL" id="JBELQE010000070">
    <property type="protein sequence ID" value="MER2250680.1"/>
    <property type="molecule type" value="Genomic_DNA"/>
</dbReference>
<proteinExistence type="predicted"/>
<name>A0ABV1QMN2_9HYPH</name>
<accession>A0ABV1QMN2</accession>
<keyword evidence="2" id="KW-1185">Reference proteome</keyword>